<feature type="compositionally biased region" description="Acidic residues" evidence="1">
    <location>
        <begin position="107"/>
        <end position="118"/>
    </location>
</feature>
<protein>
    <submittedName>
        <fullName evidence="3">Uncharacterized protein</fullName>
    </submittedName>
</protein>
<proteinExistence type="predicted"/>
<feature type="chain" id="PRO_5023105912" evidence="2">
    <location>
        <begin position="20"/>
        <end position="130"/>
    </location>
</feature>
<name>A0A5E4PQF1_9NEOP</name>
<evidence type="ECO:0000256" key="1">
    <source>
        <dbReference type="SAM" id="MobiDB-lite"/>
    </source>
</evidence>
<evidence type="ECO:0000256" key="2">
    <source>
        <dbReference type="SAM" id="SignalP"/>
    </source>
</evidence>
<evidence type="ECO:0000313" key="4">
    <source>
        <dbReference type="Proteomes" id="UP000324832"/>
    </source>
</evidence>
<sequence length="130" mass="14528">MCKVCIALIFAAVVQNIQCRPASETQSVANHQLHLLVANSSDTTNYQLTPIMAKMSNIDEEINNQLKAKLAFIELPFNAKHSLKSSSDNDDSEECKDQMIVMLVPEDELDLNSDDTSEEEKNPKIPTDFD</sequence>
<reference evidence="3 4" key="1">
    <citation type="submission" date="2017-07" db="EMBL/GenBank/DDBJ databases">
        <authorList>
            <person name="Talla V."/>
            <person name="Backstrom N."/>
        </authorList>
    </citation>
    <scope>NUCLEOTIDE SEQUENCE [LARGE SCALE GENOMIC DNA]</scope>
</reference>
<dbReference type="EMBL" id="FZQP02000271">
    <property type="protein sequence ID" value="VVC88257.1"/>
    <property type="molecule type" value="Genomic_DNA"/>
</dbReference>
<keyword evidence="2" id="KW-0732">Signal</keyword>
<evidence type="ECO:0000313" key="3">
    <source>
        <dbReference type="EMBL" id="VVC88257.1"/>
    </source>
</evidence>
<feature type="region of interest" description="Disordered" evidence="1">
    <location>
        <begin position="107"/>
        <end position="130"/>
    </location>
</feature>
<dbReference type="Proteomes" id="UP000324832">
    <property type="component" value="Unassembled WGS sequence"/>
</dbReference>
<accession>A0A5E4PQF1</accession>
<dbReference type="AlphaFoldDB" id="A0A5E4PQF1"/>
<feature type="signal peptide" evidence="2">
    <location>
        <begin position="1"/>
        <end position="19"/>
    </location>
</feature>
<keyword evidence="4" id="KW-1185">Reference proteome</keyword>
<gene>
    <name evidence="3" type="ORF">LSINAPIS_LOCUS1675</name>
</gene>
<organism evidence="3 4">
    <name type="scientific">Leptidea sinapis</name>
    <dbReference type="NCBI Taxonomy" id="189913"/>
    <lineage>
        <taxon>Eukaryota</taxon>
        <taxon>Metazoa</taxon>
        <taxon>Ecdysozoa</taxon>
        <taxon>Arthropoda</taxon>
        <taxon>Hexapoda</taxon>
        <taxon>Insecta</taxon>
        <taxon>Pterygota</taxon>
        <taxon>Neoptera</taxon>
        <taxon>Endopterygota</taxon>
        <taxon>Lepidoptera</taxon>
        <taxon>Glossata</taxon>
        <taxon>Ditrysia</taxon>
        <taxon>Papilionoidea</taxon>
        <taxon>Pieridae</taxon>
        <taxon>Dismorphiinae</taxon>
        <taxon>Leptidea</taxon>
    </lineage>
</organism>